<dbReference type="InterPro" id="IPR036942">
    <property type="entry name" value="Beta-barrel_TonB_sf"/>
</dbReference>
<dbReference type="Gene3D" id="2.60.40.1120">
    <property type="entry name" value="Carboxypeptidase-like, regulatory domain"/>
    <property type="match status" value="1"/>
</dbReference>
<dbReference type="InterPro" id="IPR039426">
    <property type="entry name" value="TonB-dep_rcpt-like"/>
</dbReference>
<keyword evidence="4" id="KW-0812">Transmembrane</keyword>
<dbReference type="AlphaFoldDB" id="A0A127V7R3"/>
<dbReference type="InterPro" id="IPR057601">
    <property type="entry name" value="Oar-like_b-barrel"/>
</dbReference>
<name>A0A127V7R3_9SPHI</name>
<dbReference type="GO" id="GO:0044718">
    <property type="term" value="P:siderophore transmembrane transport"/>
    <property type="evidence" value="ECO:0007669"/>
    <property type="project" value="TreeGrafter"/>
</dbReference>
<dbReference type="PANTHER" id="PTHR30069">
    <property type="entry name" value="TONB-DEPENDENT OUTER MEMBRANE RECEPTOR"/>
    <property type="match status" value="1"/>
</dbReference>
<feature type="signal peptide" evidence="7">
    <location>
        <begin position="1"/>
        <end position="25"/>
    </location>
</feature>
<dbReference type="InterPro" id="IPR037066">
    <property type="entry name" value="Plug_dom_sf"/>
</dbReference>
<dbReference type="Proteomes" id="UP000071561">
    <property type="component" value="Chromosome"/>
</dbReference>
<organism evidence="9 10">
    <name type="scientific">Pedobacter cryoconitis</name>
    <dbReference type="NCBI Taxonomy" id="188932"/>
    <lineage>
        <taxon>Bacteria</taxon>
        <taxon>Pseudomonadati</taxon>
        <taxon>Bacteroidota</taxon>
        <taxon>Sphingobacteriia</taxon>
        <taxon>Sphingobacteriales</taxon>
        <taxon>Sphingobacteriaceae</taxon>
        <taxon>Pedobacter</taxon>
    </lineage>
</organism>
<evidence type="ECO:0000256" key="5">
    <source>
        <dbReference type="ARBA" id="ARBA00023136"/>
    </source>
</evidence>
<evidence type="ECO:0000256" key="3">
    <source>
        <dbReference type="ARBA" id="ARBA00022452"/>
    </source>
</evidence>
<reference evidence="9 10" key="1">
    <citation type="submission" date="2016-03" db="EMBL/GenBank/DDBJ databases">
        <title>Complete genome sequence of Pedobacter cryoconitis PAMC 27485.</title>
        <authorList>
            <person name="Lee J."/>
            <person name="Kim O.-S."/>
        </authorList>
    </citation>
    <scope>NUCLEOTIDE SEQUENCE [LARGE SCALE GENOMIC DNA]</scope>
    <source>
        <strain evidence="9 10">PAMC 27485</strain>
    </source>
</reference>
<dbReference type="Pfam" id="PF25183">
    <property type="entry name" value="OMP_b-brl_4"/>
    <property type="match status" value="1"/>
</dbReference>
<evidence type="ECO:0000259" key="8">
    <source>
        <dbReference type="Pfam" id="PF25183"/>
    </source>
</evidence>
<feature type="domain" description="TonB-dependent transporter Oar-like beta-barrel" evidence="8">
    <location>
        <begin position="242"/>
        <end position="1048"/>
    </location>
</feature>
<dbReference type="OrthoDB" id="9768147at2"/>
<dbReference type="PATRIC" id="fig|188932.3.peg.344"/>
<dbReference type="Gene3D" id="2.170.130.10">
    <property type="entry name" value="TonB-dependent receptor, plug domain"/>
    <property type="match status" value="1"/>
</dbReference>
<evidence type="ECO:0000256" key="2">
    <source>
        <dbReference type="ARBA" id="ARBA00022448"/>
    </source>
</evidence>
<protein>
    <recommendedName>
        <fullName evidence="8">TonB-dependent transporter Oar-like beta-barrel domain-containing protein</fullName>
    </recommendedName>
</protein>
<dbReference type="RefSeq" id="WP_068395557.1">
    <property type="nucleotide sequence ID" value="NZ_CP014504.1"/>
</dbReference>
<dbReference type="KEGG" id="pcm:AY601_0335"/>
<keyword evidence="3" id="KW-1134">Transmembrane beta strand</keyword>
<evidence type="ECO:0000256" key="6">
    <source>
        <dbReference type="ARBA" id="ARBA00023237"/>
    </source>
</evidence>
<feature type="chain" id="PRO_5007280159" description="TonB-dependent transporter Oar-like beta-barrel domain-containing protein" evidence="7">
    <location>
        <begin position="26"/>
        <end position="1093"/>
    </location>
</feature>
<keyword evidence="2" id="KW-0813">Transport</keyword>
<proteinExistence type="predicted"/>
<dbReference type="Pfam" id="PF13620">
    <property type="entry name" value="CarboxypepD_reg"/>
    <property type="match status" value="1"/>
</dbReference>
<gene>
    <name evidence="9" type="ORF">AY601_0335</name>
</gene>
<keyword evidence="7" id="KW-0732">Signal</keyword>
<dbReference type="GO" id="GO:0009279">
    <property type="term" value="C:cell outer membrane"/>
    <property type="evidence" value="ECO:0007669"/>
    <property type="project" value="UniProtKB-SubCell"/>
</dbReference>
<sequence precursor="true">MKKALLFKIVVIMLAVVGTIFSANAQVTTSAMTGVVKDAKGPLPGASVKAIHVPTGSVYTTTTNGDGRFTIANMRVGGPYSVTITFIGFQAAKYDNLNLKLGGSYPLNVVLSDGAQQLSDVVITANKSKIINSSRTGAATNVSQKQIEQLPAISRSITDLTKLTPQANTKGDGFSFAGRNSLFNSLTLDGAQMNNVFGLSSLPGGATGAQPFSLDALEELQVNLAPYDVKQSGFTGAGVNAITKAGTNKFSGSVYTYYKDQNLQGYDVGDTKLDKSTQAFLNKQFGFRLGGAIVQNKLFFFVNGEISRRVSPGTNLLANPNAVANKVTDPKNMSRVLTRDLDLVKNTVLNRFGYDPGVYSGYSNQQNADNVTARLDWNINDANRLTVRYNYLKSFKDAGVSTSNSNQGRGPSLTSMIYDNMRYTQYNNINSVTAELNTRFSDKFANNLQLVYTGFRDYRKAKGNPFPVVDIEDGNGANYISLGTEPFSGLNTLNQDIYTLNENFNIFAGNHTITVGGSVGYQKFQNAFAQFLYGQFRYKSVSDFVSAANGNTAVNPLLYQLTYSTDKNNPIPAAATFSQMPVAVYAQDEWYIKPNFKLTYGLRLDMPIYTSTIQSNPLVTAATFRDGEKLDVGKLPKTQLLFSPRVGFNWDVKGDGTVQVRGGSGIFTGAVPAVWLTNQAGNTGLGTGNDFLNNPKNRPFSPDPAAYIPANPGNPATFAINQASNNFKVPQIWRSSLAVDYKLPGGLVATVDGLYTKSLNEVFHRDANLVNSTSSLTGSGDTRPYFPGGNLNRINPFLTNAIVFDNTNKGYAWSLTGQIQKRFGSFADIMVAYTRSDARDITSTPGSQAASAFNGNQVAGDPNKPVLAYSSFLVKNRIIAAVNFNFSIIPQLPTSIGVVYEGSPYGDSFGNTRFSYVAAGNINNDNSTFNDLMYIPRDRNDIRLIDIPAVAGRSTAETADQQWARLDAYINQDKYLSKHRGQVAERNGAEYPWANRFDIRILQQIKTVMGSKSNSRFEISVDIINFGNLLNKNWGSTQIPSLTNFMQYKGVVSPTNLTPTYTVSQDLSNSTFRVNTDIASRYQIQVGARYSFN</sequence>
<comment type="subcellular location">
    <subcellularLocation>
        <location evidence="1">Cell outer membrane</location>
        <topology evidence="1">Multi-pass membrane protein</topology>
    </subcellularLocation>
</comment>
<evidence type="ECO:0000313" key="9">
    <source>
        <dbReference type="EMBL" id="AMP97300.1"/>
    </source>
</evidence>
<dbReference type="InterPro" id="IPR008969">
    <property type="entry name" value="CarboxyPept-like_regulatory"/>
</dbReference>
<evidence type="ECO:0000256" key="7">
    <source>
        <dbReference type="SAM" id="SignalP"/>
    </source>
</evidence>
<dbReference type="Gene3D" id="2.40.170.20">
    <property type="entry name" value="TonB-dependent receptor, beta-barrel domain"/>
    <property type="match status" value="1"/>
</dbReference>
<evidence type="ECO:0000256" key="1">
    <source>
        <dbReference type="ARBA" id="ARBA00004571"/>
    </source>
</evidence>
<keyword evidence="5" id="KW-0472">Membrane</keyword>
<evidence type="ECO:0000256" key="4">
    <source>
        <dbReference type="ARBA" id="ARBA00022692"/>
    </source>
</evidence>
<evidence type="ECO:0000313" key="10">
    <source>
        <dbReference type="Proteomes" id="UP000071561"/>
    </source>
</evidence>
<keyword evidence="6" id="KW-0998">Cell outer membrane</keyword>
<dbReference type="GO" id="GO:0015344">
    <property type="term" value="F:siderophore uptake transmembrane transporter activity"/>
    <property type="evidence" value="ECO:0007669"/>
    <property type="project" value="TreeGrafter"/>
</dbReference>
<dbReference type="SUPFAM" id="SSF56935">
    <property type="entry name" value="Porins"/>
    <property type="match status" value="1"/>
</dbReference>
<dbReference type="EMBL" id="CP014504">
    <property type="protein sequence ID" value="AMP97300.1"/>
    <property type="molecule type" value="Genomic_DNA"/>
</dbReference>
<accession>A0A127V7R3</accession>
<dbReference type="SUPFAM" id="SSF49464">
    <property type="entry name" value="Carboxypeptidase regulatory domain-like"/>
    <property type="match status" value="1"/>
</dbReference>
<dbReference type="PANTHER" id="PTHR30069:SF46">
    <property type="entry name" value="OAR PROTEIN"/>
    <property type="match status" value="1"/>
</dbReference>
<keyword evidence="10" id="KW-1185">Reference proteome</keyword>